<organism evidence="1 2">
    <name type="scientific">Vibrio variabilis</name>
    <dbReference type="NCBI Taxonomy" id="990271"/>
    <lineage>
        <taxon>Bacteria</taxon>
        <taxon>Pseudomonadati</taxon>
        <taxon>Pseudomonadota</taxon>
        <taxon>Gammaproteobacteria</taxon>
        <taxon>Vibrionales</taxon>
        <taxon>Vibrionaceae</taxon>
        <taxon>Vibrio</taxon>
    </lineage>
</organism>
<keyword evidence="2" id="KW-1185">Reference proteome</keyword>
<protein>
    <submittedName>
        <fullName evidence="1">Uncharacterized protein</fullName>
    </submittedName>
</protein>
<accession>A0ABR4Y9M3</accession>
<sequence length="62" mass="6825">MFVHKAHSITVNHVDQKVATIQNEFSCNESLHSSFSLVAICNALSINQYSPSNSFDALGNKE</sequence>
<comment type="caution">
    <text evidence="1">The sequence shown here is derived from an EMBL/GenBank/DDBJ whole genome shotgun (WGS) entry which is preliminary data.</text>
</comment>
<gene>
    <name evidence="1" type="ORF">NL53_13905</name>
</gene>
<reference evidence="1 2" key="1">
    <citation type="submission" date="2014-10" db="EMBL/GenBank/DDBJ databases">
        <title>Genome sequencing of Vibrio variabilis T01.</title>
        <authorList>
            <person name="Chan K.-G."/>
            <person name="Mohamad N.I."/>
        </authorList>
    </citation>
    <scope>NUCLEOTIDE SEQUENCE [LARGE SCALE GENOMIC DNA]</scope>
    <source>
        <strain evidence="1 2">T01</strain>
    </source>
</reference>
<evidence type="ECO:0000313" key="2">
    <source>
        <dbReference type="Proteomes" id="UP000030520"/>
    </source>
</evidence>
<dbReference type="EMBL" id="JRWM01000018">
    <property type="protein sequence ID" value="KHA60181.1"/>
    <property type="molecule type" value="Genomic_DNA"/>
</dbReference>
<name>A0ABR4Y9M3_9VIBR</name>
<proteinExistence type="predicted"/>
<evidence type="ECO:0000313" key="1">
    <source>
        <dbReference type="EMBL" id="KHA60181.1"/>
    </source>
</evidence>
<dbReference type="Proteomes" id="UP000030520">
    <property type="component" value="Unassembled WGS sequence"/>
</dbReference>